<feature type="compositionally biased region" description="Basic and acidic residues" evidence="1">
    <location>
        <begin position="599"/>
        <end position="622"/>
    </location>
</feature>
<keyword evidence="3" id="KW-1185">Reference proteome</keyword>
<comment type="caution">
    <text evidence="2">The sequence shown here is derived from an EMBL/GenBank/DDBJ whole genome shotgun (WGS) entry which is preliminary data.</text>
</comment>
<proteinExistence type="predicted"/>
<evidence type="ECO:0000313" key="3">
    <source>
        <dbReference type="Proteomes" id="UP000485058"/>
    </source>
</evidence>
<accession>A0A699YF96</accession>
<feature type="compositionally biased region" description="Low complexity" evidence="1">
    <location>
        <begin position="550"/>
        <end position="564"/>
    </location>
</feature>
<feature type="region of interest" description="Disordered" evidence="1">
    <location>
        <begin position="118"/>
        <end position="169"/>
    </location>
</feature>
<dbReference type="Proteomes" id="UP000485058">
    <property type="component" value="Unassembled WGS sequence"/>
</dbReference>
<feature type="region of interest" description="Disordered" evidence="1">
    <location>
        <begin position="790"/>
        <end position="810"/>
    </location>
</feature>
<feature type="region of interest" description="Disordered" evidence="1">
    <location>
        <begin position="197"/>
        <end position="219"/>
    </location>
</feature>
<organism evidence="2 3">
    <name type="scientific">Haematococcus lacustris</name>
    <name type="common">Green alga</name>
    <name type="synonym">Haematococcus pluvialis</name>
    <dbReference type="NCBI Taxonomy" id="44745"/>
    <lineage>
        <taxon>Eukaryota</taxon>
        <taxon>Viridiplantae</taxon>
        <taxon>Chlorophyta</taxon>
        <taxon>core chlorophytes</taxon>
        <taxon>Chlorophyceae</taxon>
        <taxon>CS clade</taxon>
        <taxon>Chlamydomonadales</taxon>
        <taxon>Haematococcaceae</taxon>
        <taxon>Haematococcus</taxon>
    </lineage>
</organism>
<evidence type="ECO:0000256" key="1">
    <source>
        <dbReference type="SAM" id="MobiDB-lite"/>
    </source>
</evidence>
<feature type="compositionally biased region" description="Polar residues" evidence="1">
    <location>
        <begin position="210"/>
        <end position="219"/>
    </location>
</feature>
<name>A0A699YF96_HAELA</name>
<dbReference type="AlphaFoldDB" id="A0A699YF96"/>
<feature type="region of interest" description="Disordered" evidence="1">
    <location>
        <begin position="599"/>
        <end position="677"/>
    </location>
</feature>
<feature type="region of interest" description="Disordered" evidence="1">
    <location>
        <begin position="746"/>
        <end position="773"/>
    </location>
</feature>
<sequence length="916" mass="91843">MAADGNSSTPILECLATVPQQPTTAGQDRLDSKHNYASLHLTFLHPAWLTDGPASDAPPDPAAAAVQGTPAAHLEDVTQPLSPRIHQLPVAAEHRGWRYPSPLAPLYAPLDCAPPLMAPLTQANKGDGPARSSRRGGRGGRSGSGGSASPSSSPPSPHSPSSELSDPDPYYRGAASRVSFFQSIPSANSLFQELSALRHSPQASRPPSPTLQQVPSGSGQFQWPDMAAEDVQGAVGAGAQALAAEAAAIIMQGVAKARAEVLRSATMKERGKGVGQQVAGADPGLVIEKQVGPGAASSCAASGWTAAHQPPRLSQVHTQIPTDSATQMMCDLVSRVQAPVPEAFRPSMPGAEPHELEAVGQEDWRLVSDQARAGEARDSLTSLLLRLRQSSRGGARFLDMDNLPALLSMLQPSDGGRLPDALRLTEDDLVLRPGLRRATAASLAGPEDGDEGGRVGAARAGQEEAVEAVQQGLAGKDTTVDNAGTAAAAGSKSSPHDSAGEALKVGGTAAPSMSLPASGGPQLLQVSPQAVACVGGTAAADLPRLSPEGRAAAEPATGQAAGVAVRQESSESGAANASQSVQGLAQALPTSCSADRAYEEEAAGKLVEEAEGKPAASREQEGARTPGSRAHELPITTQADQGPPPATLISTAAVAQSEPAPSAPHLEQATPAVPAEGGGASPAVLMAVQAAAPDAQRAGVGAAVCVMPASLTPVTNAAAEEGKVATPLAAAASTAAMTSVPEERLEQAARGPSVAVTAAGSREQVEGVSRETAAPSAAAAAQLLRLQPAHHPPAAAAARPPEASTAMLQSAAATRAASAALTQATATPQAAAAQAAPPAAASVAGPVARSAAQATGKEPATPPPFKPAEAAVPEATAPGGLPAHPHQHSSGRCIRAAAVECICHATALTTTCLHHA</sequence>
<gene>
    <name evidence="2" type="ORF">HaLaN_01153</name>
</gene>
<feature type="region of interest" description="Disordered" evidence="1">
    <location>
        <begin position="550"/>
        <end position="578"/>
    </location>
</feature>
<protein>
    <submittedName>
        <fullName evidence="2">Uncharacterized protein</fullName>
    </submittedName>
</protein>
<reference evidence="2 3" key="1">
    <citation type="submission" date="2020-02" db="EMBL/GenBank/DDBJ databases">
        <title>Draft genome sequence of Haematococcus lacustris strain NIES-144.</title>
        <authorList>
            <person name="Morimoto D."/>
            <person name="Nakagawa S."/>
            <person name="Yoshida T."/>
            <person name="Sawayama S."/>
        </authorList>
    </citation>
    <scope>NUCLEOTIDE SEQUENCE [LARGE SCALE GENOMIC DNA]</scope>
    <source>
        <strain evidence="2 3">NIES-144</strain>
    </source>
</reference>
<feature type="compositionally biased region" description="Low complexity" evidence="1">
    <location>
        <begin position="867"/>
        <end position="878"/>
    </location>
</feature>
<feature type="region of interest" description="Disordered" evidence="1">
    <location>
        <begin position="485"/>
        <end position="504"/>
    </location>
</feature>
<evidence type="ECO:0000313" key="2">
    <source>
        <dbReference type="EMBL" id="GFH06508.1"/>
    </source>
</evidence>
<dbReference type="EMBL" id="BLLF01000042">
    <property type="protein sequence ID" value="GFH06508.1"/>
    <property type="molecule type" value="Genomic_DNA"/>
</dbReference>
<feature type="region of interest" description="Disordered" evidence="1">
    <location>
        <begin position="850"/>
        <end position="888"/>
    </location>
</feature>
<feature type="region of interest" description="Disordered" evidence="1">
    <location>
        <begin position="439"/>
        <end position="462"/>
    </location>
</feature>